<comment type="caution">
    <text evidence="2">The sequence shown here is derived from an EMBL/GenBank/DDBJ whole genome shotgun (WGS) entry which is preliminary data.</text>
</comment>
<feature type="compositionally biased region" description="Polar residues" evidence="1">
    <location>
        <begin position="24"/>
        <end position="38"/>
    </location>
</feature>
<evidence type="ECO:0000313" key="3">
    <source>
        <dbReference type="Proteomes" id="UP000664417"/>
    </source>
</evidence>
<dbReference type="RefSeq" id="WP_207860928.1">
    <property type="nucleotide sequence ID" value="NZ_JAFREP010000020.1"/>
</dbReference>
<dbReference type="Pfam" id="PF17209">
    <property type="entry name" value="Hfq"/>
    <property type="match status" value="1"/>
</dbReference>
<organism evidence="2 3">
    <name type="scientific">Acanthopleuribacter pedis</name>
    <dbReference type="NCBI Taxonomy" id="442870"/>
    <lineage>
        <taxon>Bacteria</taxon>
        <taxon>Pseudomonadati</taxon>
        <taxon>Acidobacteriota</taxon>
        <taxon>Holophagae</taxon>
        <taxon>Acanthopleuribacterales</taxon>
        <taxon>Acanthopleuribacteraceae</taxon>
        <taxon>Acanthopleuribacter</taxon>
    </lineage>
</organism>
<dbReference type="Gene3D" id="2.30.30.100">
    <property type="match status" value="1"/>
</dbReference>
<accession>A0A8J7U5Y2</accession>
<dbReference type="InterPro" id="IPR005001">
    <property type="entry name" value="Hfq"/>
</dbReference>
<dbReference type="GO" id="GO:0003723">
    <property type="term" value="F:RNA binding"/>
    <property type="evidence" value="ECO:0007669"/>
    <property type="project" value="InterPro"/>
</dbReference>
<name>A0A8J7U5Y2_9BACT</name>
<sequence>MSIHRKLIRPSLKNVKDTAGQAPEMQNQALTPGVSQGRDTAGARRKHIPAEQTNAESFYYLKQMQTKTPMVIILQDGEQIRGVIEWYDRHTLKVNRHKEPNLMIMKHCIKYMYKQEDEVKTHRRRKRSVDVEHKEGS</sequence>
<dbReference type="AlphaFoldDB" id="A0A8J7U5Y2"/>
<evidence type="ECO:0000313" key="2">
    <source>
        <dbReference type="EMBL" id="MBO1320953.1"/>
    </source>
</evidence>
<dbReference type="InterPro" id="IPR010920">
    <property type="entry name" value="LSM_dom_sf"/>
</dbReference>
<evidence type="ECO:0000256" key="1">
    <source>
        <dbReference type="SAM" id="MobiDB-lite"/>
    </source>
</evidence>
<reference evidence="2" key="1">
    <citation type="submission" date="2021-03" db="EMBL/GenBank/DDBJ databases">
        <authorList>
            <person name="Wang G."/>
        </authorList>
    </citation>
    <scope>NUCLEOTIDE SEQUENCE</scope>
    <source>
        <strain evidence="2">KCTC 12899</strain>
    </source>
</reference>
<keyword evidence="3" id="KW-1185">Reference proteome</keyword>
<dbReference type="Proteomes" id="UP000664417">
    <property type="component" value="Unassembled WGS sequence"/>
</dbReference>
<dbReference type="SUPFAM" id="SSF50182">
    <property type="entry name" value="Sm-like ribonucleoproteins"/>
    <property type="match status" value="1"/>
</dbReference>
<gene>
    <name evidence="2" type="ORF">J3U88_20920</name>
</gene>
<dbReference type="EMBL" id="JAFREP010000020">
    <property type="protein sequence ID" value="MBO1320953.1"/>
    <property type="molecule type" value="Genomic_DNA"/>
</dbReference>
<protein>
    <submittedName>
        <fullName evidence="2">RNA chaperone Hfq</fullName>
    </submittedName>
</protein>
<proteinExistence type="predicted"/>
<feature type="region of interest" description="Disordered" evidence="1">
    <location>
        <begin position="9"/>
        <end position="49"/>
    </location>
</feature>
<dbReference type="GO" id="GO:0006355">
    <property type="term" value="P:regulation of DNA-templated transcription"/>
    <property type="evidence" value="ECO:0007669"/>
    <property type="project" value="InterPro"/>
</dbReference>